<feature type="region of interest" description="Disordered" evidence="1">
    <location>
        <begin position="215"/>
        <end position="274"/>
    </location>
</feature>
<feature type="compositionally biased region" description="Acidic residues" evidence="1">
    <location>
        <begin position="264"/>
        <end position="274"/>
    </location>
</feature>
<keyword evidence="2" id="KW-0472">Membrane</keyword>
<proteinExistence type="predicted"/>
<evidence type="ECO:0000256" key="1">
    <source>
        <dbReference type="SAM" id="MobiDB-lite"/>
    </source>
</evidence>
<dbReference type="AlphaFoldDB" id="A0AAV9GP80"/>
<evidence type="ECO:0000313" key="4">
    <source>
        <dbReference type="Proteomes" id="UP001321760"/>
    </source>
</evidence>
<keyword evidence="4" id="KW-1185">Reference proteome</keyword>
<reference evidence="3" key="1">
    <citation type="journal article" date="2023" name="Mol. Phylogenet. Evol.">
        <title>Genome-scale phylogeny and comparative genomics of the fungal order Sordariales.</title>
        <authorList>
            <person name="Hensen N."/>
            <person name="Bonometti L."/>
            <person name="Westerberg I."/>
            <person name="Brannstrom I.O."/>
            <person name="Guillou S."/>
            <person name="Cros-Aarteil S."/>
            <person name="Calhoun S."/>
            <person name="Haridas S."/>
            <person name="Kuo A."/>
            <person name="Mondo S."/>
            <person name="Pangilinan J."/>
            <person name="Riley R."/>
            <person name="LaButti K."/>
            <person name="Andreopoulos B."/>
            <person name="Lipzen A."/>
            <person name="Chen C."/>
            <person name="Yan M."/>
            <person name="Daum C."/>
            <person name="Ng V."/>
            <person name="Clum A."/>
            <person name="Steindorff A."/>
            <person name="Ohm R.A."/>
            <person name="Martin F."/>
            <person name="Silar P."/>
            <person name="Natvig D.O."/>
            <person name="Lalanne C."/>
            <person name="Gautier V."/>
            <person name="Ament-Velasquez S.L."/>
            <person name="Kruys A."/>
            <person name="Hutchinson M.I."/>
            <person name="Powell A.J."/>
            <person name="Barry K."/>
            <person name="Miller A.N."/>
            <person name="Grigoriev I.V."/>
            <person name="Debuchy R."/>
            <person name="Gladieux P."/>
            <person name="Hiltunen Thoren M."/>
            <person name="Johannesson H."/>
        </authorList>
    </citation>
    <scope>NUCLEOTIDE SEQUENCE</scope>
    <source>
        <strain evidence="3">PSN243</strain>
    </source>
</reference>
<feature type="region of interest" description="Disordered" evidence="1">
    <location>
        <begin position="132"/>
        <end position="151"/>
    </location>
</feature>
<dbReference type="Proteomes" id="UP001321760">
    <property type="component" value="Unassembled WGS sequence"/>
</dbReference>
<protein>
    <recommendedName>
        <fullName evidence="5">Mid2 domain-containing protein</fullName>
    </recommendedName>
</protein>
<name>A0AAV9GP80_9PEZI</name>
<organism evidence="3 4">
    <name type="scientific">Podospora aff. communis PSN243</name>
    <dbReference type="NCBI Taxonomy" id="3040156"/>
    <lineage>
        <taxon>Eukaryota</taxon>
        <taxon>Fungi</taxon>
        <taxon>Dikarya</taxon>
        <taxon>Ascomycota</taxon>
        <taxon>Pezizomycotina</taxon>
        <taxon>Sordariomycetes</taxon>
        <taxon>Sordariomycetidae</taxon>
        <taxon>Sordariales</taxon>
        <taxon>Podosporaceae</taxon>
        <taxon>Podospora</taxon>
    </lineage>
</organism>
<feature type="transmembrane region" description="Helical" evidence="2">
    <location>
        <begin position="179"/>
        <end position="207"/>
    </location>
</feature>
<feature type="compositionally biased region" description="Polar residues" evidence="1">
    <location>
        <begin position="132"/>
        <end position="144"/>
    </location>
</feature>
<evidence type="ECO:0000313" key="3">
    <source>
        <dbReference type="EMBL" id="KAK4449784.1"/>
    </source>
</evidence>
<keyword evidence="2" id="KW-0812">Transmembrane</keyword>
<dbReference type="EMBL" id="MU865935">
    <property type="protein sequence ID" value="KAK4449784.1"/>
    <property type="molecule type" value="Genomic_DNA"/>
</dbReference>
<comment type="caution">
    <text evidence="3">The sequence shown here is derived from an EMBL/GenBank/DDBJ whole genome shotgun (WGS) entry which is preliminary data.</text>
</comment>
<evidence type="ECO:0008006" key="5">
    <source>
        <dbReference type="Google" id="ProtNLM"/>
    </source>
</evidence>
<sequence>MPAPRQLELDSENSFQIPEFHGNYSMGENLEIQWTTTFPSLNIRLWQKVLNNDEWFNKRGGTIVVVPETNLQLQHMSYKWNVQTYNLDTLYSGIFFLWAFNGTDPAAQKSGWGSDVLRKTSFRSYEFVINQAKSSGTPSPSARQTNTSSIAATSTSTATAAALAKSSGDHEVGNGNQAYVYTLALGLGIAFGVLLLAVIAGGFVWYWKRRQEKGQVSAASTTGGRDPSADVPAAEAEGVGAELCSDAKETSTIVVRESKPVEMEGAEMEPADLA</sequence>
<evidence type="ECO:0000256" key="2">
    <source>
        <dbReference type="SAM" id="Phobius"/>
    </source>
</evidence>
<keyword evidence="2" id="KW-1133">Transmembrane helix</keyword>
<accession>A0AAV9GP80</accession>
<gene>
    <name evidence="3" type="ORF">QBC34DRAFT_437852</name>
</gene>
<feature type="compositionally biased region" description="Low complexity" evidence="1">
    <location>
        <begin position="229"/>
        <end position="242"/>
    </location>
</feature>
<reference evidence="3" key="2">
    <citation type="submission" date="2023-05" db="EMBL/GenBank/DDBJ databases">
        <authorList>
            <consortium name="Lawrence Berkeley National Laboratory"/>
            <person name="Steindorff A."/>
            <person name="Hensen N."/>
            <person name="Bonometti L."/>
            <person name="Westerberg I."/>
            <person name="Brannstrom I.O."/>
            <person name="Guillou S."/>
            <person name="Cros-Aarteil S."/>
            <person name="Calhoun S."/>
            <person name="Haridas S."/>
            <person name="Kuo A."/>
            <person name="Mondo S."/>
            <person name="Pangilinan J."/>
            <person name="Riley R."/>
            <person name="Labutti K."/>
            <person name="Andreopoulos B."/>
            <person name="Lipzen A."/>
            <person name="Chen C."/>
            <person name="Yanf M."/>
            <person name="Daum C."/>
            <person name="Ng V."/>
            <person name="Clum A."/>
            <person name="Ohm R."/>
            <person name="Martin F."/>
            <person name="Silar P."/>
            <person name="Natvig D."/>
            <person name="Lalanne C."/>
            <person name="Gautier V."/>
            <person name="Ament-Velasquez S.L."/>
            <person name="Kruys A."/>
            <person name="Hutchinson M.I."/>
            <person name="Powell A.J."/>
            <person name="Barry K."/>
            <person name="Miller A.N."/>
            <person name="Grigoriev I.V."/>
            <person name="Debuchy R."/>
            <person name="Gladieux P."/>
            <person name="Thoren M.H."/>
            <person name="Johannesson H."/>
        </authorList>
    </citation>
    <scope>NUCLEOTIDE SEQUENCE</scope>
    <source>
        <strain evidence="3">PSN243</strain>
    </source>
</reference>